<accession>A0A1W1H694</accession>
<protein>
    <recommendedName>
        <fullName evidence="1">PatA-like N-terminal domain-containing protein</fullName>
    </recommendedName>
</protein>
<dbReference type="Pfam" id="PF14332">
    <property type="entry name" value="DUF4388"/>
    <property type="match status" value="1"/>
</dbReference>
<organism evidence="2 3">
    <name type="scientific">Desulfamplus magnetovallimortis</name>
    <dbReference type="NCBI Taxonomy" id="1246637"/>
    <lineage>
        <taxon>Bacteria</taxon>
        <taxon>Pseudomonadati</taxon>
        <taxon>Thermodesulfobacteriota</taxon>
        <taxon>Desulfobacteria</taxon>
        <taxon>Desulfobacterales</taxon>
        <taxon>Desulfobacteraceae</taxon>
        <taxon>Desulfamplus</taxon>
    </lineage>
</organism>
<dbReference type="OrthoDB" id="5412591at2"/>
<dbReference type="PANTHER" id="PTHR36304">
    <property type="entry name" value="DOMAIN GTPASE-ACTIVATING PROTEIN, PUTATIVE-RELATED-RELATED"/>
    <property type="match status" value="1"/>
</dbReference>
<name>A0A1W1H694_9BACT</name>
<reference evidence="2 3" key="1">
    <citation type="submission" date="2017-03" db="EMBL/GenBank/DDBJ databases">
        <authorList>
            <person name="Afonso C.L."/>
            <person name="Miller P.J."/>
            <person name="Scott M.A."/>
            <person name="Spackman E."/>
            <person name="Goraichik I."/>
            <person name="Dimitrov K.M."/>
            <person name="Suarez D.L."/>
            <person name="Swayne D.E."/>
        </authorList>
    </citation>
    <scope>NUCLEOTIDE SEQUENCE [LARGE SCALE GENOMIC DNA]</scope>
    <source>
        <strain evidence="2">PRJEB14757</strain>
    </source>
</reference>
<dbReference type="SUPFAM" id="SSF160246">
    <property type="entry name" value="EspE N-terminal domain-like"/>
    <property type="match status" value="1"/>
</dbReference>
<dbReference type="InterPro" id="IPR037257">
    <property type="entry name" value="T2SS_E_N_sf"/>
</dbReference>
<proteinExistence type="predicted"/>
<dbReference type="PANTHER" id="PTHR36304:SF4">
    <property type="entry name" value="DUF4388 DOMAIN-CONTAINING PROTEIN"/>
    <property type="match status" value="1"/>
</dbReference>
<feature type="domain" description="PatA-like N-terminal" evidence="1">
    <location>
        <begin position="4"/>
        <end position="158"/>
    </location>
</feature>
<evidence type="ECO:0000259" key="1">
    <source>
        <dbReference type="Pfam" id="PF14332"/>
    </source>
</evidence>
<dbReference type="AlphaFoldDB" id="A0A1W1H694"/>
<keyword evidence="3" id="KW-1185">Reference proteome</keyword>
<sequence>MNLQGDFEGLFLTSILQLLCNDQKTGLLRVTSGNNECKVFFDEGTIVYASGSQKEVRLGYILRRDGIISADQLQKCLALGREQKMSLGKILVDKGYVSLNTLNKYNTKQVEEILYSLLLWKKGKFEYKDIKLNLEGMVITQLNPMKLILEASRRIDEMSVLNTVITSDKLVFRIAGNVQNKEEIKLNANEWRILSLIDGTRTIREIITKSGYDEFAVYKIFFSLNSYGLIEQTEEVQLSDKPDSKDFSAVITVYNDILQSISKNIEGELGERGSTLFNEVKVQLEDHHAALLEYYHPSNHVNINIKSILDEMESLIAKGNEEELVRDMLLEGFSSYTTLLLEKIAEILGMKPVQGILTEIENIIGYVKKYHTDSREKNRIVNDVSTIINTIQSNQKGDQKKSRKSKGIFSFFG</sequence>
<gene>
    <name evidence="2" type="ORF">MTBBW1_1210017</name>
</gene>
<dbReference type="STRING" id="1246637.MTBBW1_1210017"/>
<evidence type="ECO:0000313" key="3">
    <source>
        <dbReference type="Proteomes" id="UP000191931"/>
    </source>
</evidence>
<dbReference type="InterPro" id="IPR025497">
    <property type="entry name" value="PatA-like_N"/>
</dbReference>
<evidence type="ECO:0000313" key="2">
    <source>
        <dbReference type="EMBL" id="SLM27977.1"/>
    </source>
</evidence>
<dbReference type="Proteomes" id="UP000191931">
    <property type="component" value="Unassembled WGS sequence"/>
</dbReference>
<dbReference type="RefSeq" id="WP_080804417.1">
    <property type="nucleotide sequence ID" value="NZ_LT828546.1"/>
</dbReference>
<dbReference type="EMBL" id="FWEV01000026">
    <property type="protein sequence ID" value="SLM27977.1"/>
    <property type="molecule type" value="Genomic_DNA"/>
</dbReference>